<dbReference type="InParanoid" id="B3RMS7"/>
<evidence type="ECO:0000256" key="3">
    <source>
        <dbReference type="RuleBase" id="RU000363"/>
    </source>
</evidence>
<dbReference type="OrthoDB" id="5307821at2759"/>
<dbReference type="HOGENOM" id="CLU_010194_2_1_1"/>
<keyword evidence="2" id="KW-0560">Oxidoreductase</keyword>
<dbReference type="STRING" id="10228.B3RMS7"/>
<keyword evidence="5" id="KW-1185">Reference proteome</keyword>
<dbReference type="PhylomeDB" id="B3RMS7"/>
<dbReference type="GO" id="GO:0016020">
    <property type="term" value="C:membrane"/>
    <property type="evidence" value="ECO:0000318"/>
    <property type="project" value="GO_Central"/>
</dbReference>
<dbReference type="InterPro" id="IPR002347">
    <property type="entry name" value="SDR_fam"/>
</dbReference>
<sequence>MYSILARIRDFIFSQSASRNLGLLVIGIIVLRRLYKRLNAKSKRHLRGKVVWITGASSGIGEACAKEYFANGAKVIMSSRNYQSLLKVRDAMVAGKDIDAECMPQILPLDLSKTDQLEDIVEKAWSIHGVIDILVNNAGVSNRGSVADSKMDVYRHIMEVNFFAPLILVKAILPKMTQRKDGQIIFVSSVQGKMAIPYRSAYAASKHACQALCDSLRAEVAQHNIKVFIVSPGYVRTNLSLNALATDGSKHGVMDKNTAQGMAPEKFASLLVDYAVNEEQDVVICPAIPKAAIFAKYNIPNLYFWIMRLRANKNSE</sequence>
<dbReference type="AlphaFoldDB" id="B3RMS7"/>
<proteinExistence type="inferred from homology"/>
<dbReference type="PANTHER" id="PTHR44196:SF1">
    <property type="entry name" value="DEHYDROGENASE_REDUCTASE SDR FAMILY MEMBER 7B"/>
    <property type="match status" value="1"/>
</dbReference>
<dbReference type="Pfam" id="PF00106">
    <property type="entry name" value="adh_short"/>
    <property type="match status" value="1"/>
</dbReference>
<evidence type="ECO:0000256" key="1">
    <source>
        <dbReference type="ARBA" id="ARBA00006484"/>
    </source>
</evidence>
<dbReference type="EMBL" id="DS985242">
    <property type="protein sequence ID" value="EDV27328.1"/>
    <property type="molecule type" value="Genomic_DNA"/>
</dbReference>
<comment type="similarity">
    <text evidence="1 3">Belongs to the short-chain dehydrogenases/reductases (SDR) family.</text>
</comment>
<dbReference type="OMA" id="YFWIMAK"/>
<dbReference type="PRINTS" id="PR00080">
    <property type="entry name" value="SDRFAMILY"/>
</dbReference>
<dbReference type="GO" id="GO:0016491">
    <property type="term" value="F:oxidoreductase activity"/>
    <property type="evidence" value="ECO:0007669"/>
    <property type="project" value="UniProtKB-KW"/>
</dbReference>
<dbReference type="GeneID" id="6750377"/>
<dbReference type="Gene3D" id="3.40.50.720">
    <property type="entry name" value="NAD(P)-binding Rossmann-like Domain"/>
    <property type="match status" value="1"/>
</dbReference>
<evidence type="ECO:0000256" key="2">
    <source>
        <dbReference type="ARBA" id="ARBA00023002"/>
    </source>
</evidence>
<gene>
    <name evidence="4" type="ORF">TRIADDRAFT_21043</name>
</gene>
<accession>B3RMS7</accession>
<dbReference type="SUPFAM" id="SSF51735">
    <property type="entry name" value="NAD(P)-binding Rossmann-fold domains"/>
    <property type="match status" value="1"/>
</dbReference>
<protein>
    <recommendedName>
        <fullName evidence="6">Dehydrogenase/reductase SDR family protein 7-like</fullName>
    </recommendedName>
</protein>
<organism evidence="4 5">
    <name type="scientific">Trichoplax adhaerens</name>
    <name type="common">Trichoplax reptans</name>
    <dbReference type="NCBI Taxonomy" id="10228"/>
    <lineage>
        <taxon>Eukaryota</taxon>
        <taxon>Metazoa</taxon>
        <taxon>Placozoa</taxon>
        <taxon>Uniplacotomia</taxon>
        <taxon>Trichoplacea</taxon>
        <taxon>Trichoplacidae</taxon>
        <taxon>Trichoplax</taxon>
    </lineage>
</organism>
<dbReference type="PANTHER" id="PTHR44196">
    <property type="entry name" value="DEHYDROGENASE/REDUCTASE SDR FAMILY MEMBER 7B"/>
    <property type="match status" value="1"/>
</dbReference>
<dbReference type="KEGG" id="tad:TRIADDRAFT_21043"/>
<dbReference type="Proteomes" id="UP000009022">
    <property type="component" value="Unassembled WGS sequence"/>
</dbReference>
<dbReference type="eggNOG" id="KOG1205">
    <property type="taxonomic scope" value="Eukaryota"/>
</dbReference>
<evidence type="ECO:0000313" key="5">
    <source>
        <dbReference type="Proteomes" id="UP000009022"/>
    </source>
</evidence>
<dbReference type="FunCoup" id="B3RMS7">
    <property type="interactions" value="331"/>
</dbReference>
<reference evidence="4 5" key="1">
    <citation type="journal article" date="2008" name="Nature">
        <title>The Trichoplax genome and the nature of placozoans.</title>
        <authorList>
            <person name="Srivastava M."/>
            <person name="Begovic E."/>
            <person name="Chapman J."/>
            <person name="Putnam N.H."/>
            <person name="Hellsten U."/>
            <person name="Kawashima T."/>
            <person name="Kuo A."/>
            <person name="Mitros T."/>
            <person name="Salamov A."/>
            <person name="Carpenter M.L."/>
            <person name="Signorovitch A.Y."/>
            <person name="Moreno M.A."/>
            <person name="Kamm K."/>
            <person name="Grimwood J."/>
            <person name="Schmutz J."/>
            <person name="Shapiro H."/>
            <person name="Grigoriev I.V."/>
            <person name="Buss L.W."/>
            <person name="Schierwater B."/>
            <person name="Dellaporta S.L."/>
            <person name="Rokhsar D.S."/>
        </authorList>
    </citation>
    <scope>NUCLEOTIDE SEQUENCE [LARGE SCALE GENOMIC DNA]</scope>
    <source>
        <strain evidence="4 5">Grell-BS-1999</strain>
    </source>
</reference>
<dbReference type="CTD" id="6750377"/>
<evidence type="ECO:0000313" key="4">
    <source>
        <dbReference type="EMBL" id="EDV27328.1"/>
    </source>
</evidence>
<dbReference type="PRINTS" id="PR00081">
    <property type="entry name" value="GDHRDH"/>
</dbReference>
<dbReference type="InterPro" id="IPR036291">
    <property type="entry name" value="NAD(P)-bd_dom_sf"/>
</dbReference>
<dbReference type="RefSeq" id="XP_002109162.1">
    <property type="nucleotide sequence ID" value="XM_002109126.1"/>
</dbReference>
<name>B3RMS7_TRIAD</name>
<evidence type="ECO:0008006" key="6">
    <source>
        <dbReference type="Google" id="ProtNLM"/>
    </source>
</evidence>